<dbReference type="PANTHER" id="PTHR45855:SF23">
    <property type="entry name" value="TRANSCRIPTION FACTOR MEE8-RELATED"/>
    <property type="match status" value="1"/>
</dbReference>
<reference evidence="7 8" key="1">
    <citation type="submission" date="2017-11" db="EMBL/GenBank/DDBJ databases">
        <title>De-novo sequencing of pomegranate (Punica granatum L.) genome.</title>
        <authorList>
            <person name="Akparov Z."/>
            <person name="Amiraslanov A."/>
            <person name="Hajiyeva S."/>
            <person name="Abbasov M."/>
            <person name="Kaur K."/>
            <person name="Hamwieh A."/>
            <person name="Solovyev V."/>
            <person name="Salamov A."/>
            <person name="Braich B."/>
            <person name="Kosarev P."/>
            <person name="Mahmoud A."/>
            <person name="Hajiyev E."/>
            <person name="Babayeva S."/>
            <person name="Izzatullayeva V."/>
            <person name="Mammadov A."/>
            <person name="Mammadov A."/>
            <person name="Sharifova S."/>
            <person name="Ojaghi J."/>
            <person name="Eynullazada K."/>
            <person name="Bayramov B."/>
            <person name="Abdulazimova A."/>
            <person name="Shahmuradov I."/>
        </authorList>
    </citation>
    <scope>NUCLEOTIDE SEQUENCE [LARGE SCALE GENOMIC DNA]</scope>
    <source>
        <strain evidence="8">cv. AG2017</strain>
        <tissue evidence="7">Leaf</tissue>
    </source>
</reference>
<keyword evidence="4" id="KW-0804">Transcription</keyword>
<keyword evidence="2" id="KW-0805">Transcription regulation</keyword>
<evidence type="ECO:0000256" key="1">
    <source>
        <dbReference type="ARBA" id="ARBA00004123"/>
    </source>
</evidence>
<dbReference type="SMART" id="SM00353">
    <property type="entry name" value="HLH"/>
    <property type="match status" value="1"/>
</dbReference>
<comment type="caution">
    <text evidence="7">The sequence shown here is derived from an EMBL/GenBank/DDBJ whole genome shotgun (WGS) entry which is preliminary data.</text>
</comment>
<dbReference type="AlphaFoldDB" id="A0A2I0IDE3"/>
<dbReference type="GO" id="GO:0005634">
    <property type="term" value="C:nucleus"/>
    <property type="evidence" value="ECO:0007669"/>
    <property type="project" value="UniProtKB-SubCell"/>
</dbReference>
<keyword evidence="5" id="KW-0539">Nucleus</keyword>
<protein>
    <recommendedName>
        <fullName evidence="6">BHLH domain-containing protein</fullName>
    </recommendedName>
</protein>
<keyword evidence="3" id="KW-0238">DNA-binding</keyword>
<dbReference type="InterPro" id="IPR047265">
    <property type="entry name" value="PIF1-like_bHLH"/>
</dbReference>
<dbReference type="PANTHER" id="PTHR45855">
    <property type="entry name" value="TRANSCRIPTION FACTOR PIF1-RELATED"/>
    <property type="match status" value="1"/>
</dbReference>
<dbReference type="Pfam" id="PF00010">
    <property type="entry name" value="HLH"/>
    <property type="match status" value="1"/>
</dbReference>
<feature type="domain" description="BHLH" evidence="6">
    <location>
        <begin position="49"/>
        <end position="98"/>
    </location>
</feature>
<dbReference type="EMBL" id="PGOL01003233">
    <property type="protein sequence ID" value="PKI42022.1"/>
    <property type="molecule type" value="Genomic_DNA"/>
</dbReference>
<evidence type="ECO:0000256" key="3">
    <source>
        <dbReference type="ARBA" id="ARBA00023125"/>
    </source>
</evidence>
<evidence type="ECO:0000313" key="8">
    <source>
        <dbReference type="Proteomes" id="UP000233551"/>
    </source>
</evidence>
<accession>A0A2I0IDE3</accession>
<dbReference type="Proteomes" id="UP000233551">
    <property type="component" value="Unassembled WGS sequence"/>
</dbReference>
<dbReference type="GO" id="GO:0046983">
    <property type="term" value="F:protein dimerization activity"/>
    <property type="evidence" value="ECO:0007669"/>
    <property type="project" value="InterPro"/>
</dbReference>
<evidence type="ECO:0000256" key="4">
    <source>
        <dbReference type="ARBA" id="ARBA00023163"/>
    </source>
</evidence>
<keyword evidence="8" id="KW-1185">Reference proteome</keyword>
<evidence type="ECO:0000256" key="2">
    <source>
        <dbReference type="ARBA" id="ARBA00023015"/>
    </source>
</evidence>
<comment type="subcellular location">
    <subcellularLocation>
        <location evidence="1">Nucleus</location>
    </subcellularLocation>
</comment>
<dbReference type="InterPro" id="IPR036638">
    <property type="entry name" value="HLH_DNA-bd_sf"/>
</dbReference>
<evidence type="ECO:0000313" key="7">
    <source>
        <dbReference type="EMBL" id="PKI42022.1"/>
    </source>
</evidence>
<evidence type="ECO:0000259" key="6">
    <source>
        <dbReference type="PROSITE" id="PS50888"/>
    </source>
</evidence>
<dbReference type="GO" id="GO:0003677">
    <property type="term" value="F:DNA binding"/>
    <property type="evidence" value="ECO:0007669"/>
    <property type="project" value="UniProtKB-KW"/>
</dbReference>
<dbReference type="Gene3D" id="4.10.280.10">
    <property type="entry name" value="Helix-loop-helix DNA-binding domain"/>
    <property type="match status" value="1"/>
</dbReference>
<organism evidence="7 8">
    <name type="scientific">Punica granatum</name>
    <name type="common">Pomegranate</name>
    <dbReference type="NCBI Taxonomy" id="22663"/>
    <lineage>
        <taxon>Eukaryota</taxon>
        <taxon>Viridiplantae</taxon>
        <taxon>Streptophyta</taxon>
        <taxon>Embryophyta</taxon>
        <taxon>Tracheophyta</taxon>
        <taxon>Spermatophyta</taxon>
        <taxon>Magnoliopsida</taxon>
        <taxon>eudicotyledons</taxon>
        <taxon>Gunneridae</taxon>
        <taxon>Pentapetalae</taxon>
        <taxon>rosids</taxon>
        <taxon>malvids</taxon>
        <taxon>Myrtales</taxon>
        <taxon>Lythraceae</taxon>
        <taxon>Punica</taxon>
    </lineage>
</organism>
<dbReference type="InterPro" id="IPR011598">
    <property type="entry name" value="bHLH_dom"/>
</dbReference>
<evidence type="ECO:0000256" key="5">
    <source>
        <dbReference type="ARBA" id="ARBA00023242"/>
    </source>
</evidence>
<gene>
    <name evidence="7" type="ORF">CRG98_037584</name>
</gene>
<name>A0A2I0IDE3_PUNGR</name>
<dbReference type="InterPro" id="IPR031066">
    <property type="entry name" value="bHLH_ALC-like_plant"/>
</dbReference>
<sequence length="245" mass="26377">MEIPLNKRNGGGGDGGGSVGGYHLSIEFADRSKTQIILDPNAILFCYGLQREAGDEEDKKRRDKINQRMKTLQKLVPNSSKTDKASVLDEVIEYLKQLQAQVQMMSRMNMKPMMLPMAMQQQLQMSMMAPMGLGMGMGMGMPGVMDMNALTGRPNLPGMPPNGSAPILHPAAAAAPFLPLAPLWDGSGCNGDRLHPSSTAAAPVLADPFAAFLACQSQPMTLDAYSRMAAIYQQLHQPPASSSKN</sequence>
<dbReference type="SUPFAM" id="SSF47459">
    <property type="entry name" value="HLH, helix-loop-helix DNA-binding domain"/>
    <property type="match status" value="1"/>
</dbReference>
<dbReference type="PROSITE" id="PS50888">
    <property type="entry name" value="BHLH"/>
    <property type="match status" value="1"/>
</dbReference>
<dbReference type="STRING" id="22663.A0A2I0IDE3"/>
<proteinExistence type="predicted"/>
<dbReference type="CDD" id="cd11445">
    <property type="entry name" value="bHLH_AtPIF_like"/>
    <property type="match status" value="1"/>
</dbReference>